<dbReference type="RefSeq" id="WP_002212712.1">
    <property type="nucleotide sequence ID" value="NZ_GL397187.1"/>
</dbReference>
<comment type="caution">
    <text evidence="1">The sequence shown here is derived from an EMBL/GenBank/DDBJ whole genome shotgun (WGS) entry which is preliminary data.</text>
</comment>
<evidence type="ECO:0000313" key="1">
    <source>
        <dbReference type="EMBL" id="EFM05112.1"/>
    </source>
</evidence>
<accession>E0N7D0</accession>
<dbReference type="Proteomes" id="UP000005526">
    <property type="component" value="Unassembled WGS sequence"/>
</dbReference>
<evidence type="ECO:0000313" key="2">
    <source>
        <dbReference type="Proteomes" id="UP000005526"/>
    </source>
</evidence>
<reference evidence="1 2" key="1">
    <citation type="submission" date="2010-07" db="EMBL/GenBank/DDBJ databases">
        <authorList>
            <person name="Muzny D."/>
            <person name="Qin X."/>
            <person name="Deng J."/>
            <person name="Jiang H."/>
            <person name="Liu Y."/>
            <person name="Qu J."/>
            <person name="Song X.-Z."/>
            <person name="Zhang L."/>
            <person name="Thornton R."/>
            <person name="Coyle M."/>
            <person name="Francisco L."/>
            <person name="Jackson L."/>
            <person name="Javaid M."/>
            <person name="Korchina V."/>
            <person name="Kovar C."/>
            <person name="Mata R."/>
            <person name="Mathew T."/>
            <person name="Ngo R."/>
            <person name="Nguyen L."/>
            <person name="Nguyen N."/>
            <person name="Okwuonu G."/>
            <person name="Ongeri F."/>
            <person name="Pham C."/>
            <person name="Simmons D."/>
            <person name="Wilczek-Boney K."/>
            <person name="Hale W."/>
            <person name="Jakkamsetti A."/>
            <person name="Pham P."/>
            <person name="Ruth R."/>
            <person name="San Lucas F."/>
            <person name="Warren J."/>
            <person name="Zhang J."/>
            <person name="Zhao Z."/>
            <person name="Zhou C."/>
            <person name="Zhu D."/>
            <person name="Lee S."/>
            <person name="Bess C."/>
            <person name="Blankenburg K."/>
            <person name="Forbes L."/>
            <person name="Fu Q."/>
            <person name="Gubbala S."/>
            <person name="Hirani K."/>
            <person name="Jayaseelan J.C."/>
            <person name="Lara F."/>
            <person name="Munidasa M."/>
            <person name="Palculict T."/>
            <person name="Patil S."/>
            <person name="Pu L.-L."/>
            <person name="Saada N."/>
            <person name="Tang L."/>
            <person name="Weissenberger G."/>
            <person name="Zhu Y."/>
            <person name="Hemphill L."/>
            <person name="Shang Y."/>
            <person name="Youmans B."/>
            <person name="Ayvaz T."/>
            <person name="Ross M."/>
            <person name="Santibanez J."/>
            <person name="Aqrawi P."/>
            <person name="Gross S."/>
            <person name="Joshi V."/>
            <person name="Fowler G."/>
            <person name="Nazareth L."/>
            <person name="Reid J."/>
            <person name="Worley K."/>
            <person name="Petrosino J."/>
            <person name="Highlander S."/>
            <person name="Gibbs R."/>
        </authorList>
    </citation>
    <scope>NUCLEOTIDE SEQUENCE [LARGE SCALE GENOMIC DNA]</scope>
    <source>
        <strain evidence="1 2">ATCC 13091</strain>
    </source>
</reference>
<protein>
    <submittedName>
        <fullName evidence="1">Uncharacterized protein</fullName>
    </submittedName>
</protein>
<dbReference type="GeneID" id="93387713"/>
<dbReference type="HOGENOM" id="CLU_3063837_0_0_4"/>
<dbReference type="EMBL" id="AEEF01000022">
    <property type="protein sequence ID" value="EFM05112.1"/>
    <property type="molecule type" value="Genomic_DNA"/>
</dbReference>
<proteinExistence type="predicted"/>
<gene>
    <name evidence="1" type="ORF">HMPREF0602_0410</name>
</gene>
<organism evidence="1 2">
    <name type="scientific">Neisseria meningitidis serogroup B (strain ATCC 13091 / M2091)</name>
    <dbReference type="NCBI Taxonomy" id="862513"/>
    <lineage>
        <taxon>Bacteria</taxon>
        <taxon>Pseudomonadati</taxon>
        <taxon>Pseudomonadota</taxon>
        <taxon>Betaproteobacteria</taxon>
        <taxon>Neisseriales</taxon>
        <taxon>Neisseriaceae</taxon>
        <taxon>Neisseria</taxon>
    </lineage>
</organism>
<sequence>MSTFFDNQESDLINEFLTEYWEEFEKFSANNGFDDDLLKQISMELEGHRNHYE</sequence>
<name>E0N7D0_NEIM3</name>
<dbReference type="AlphaFoldDB" id="E0N7D0"/>